<sequence>MNWSKATMKQLLIILHFEDCPACYKQMALKEIQKRLEDLR</sequence>
<reference evidence="1 2" key="1">
    <citation type="submission" date="2020-08" db="EMBL/GenBank/DDBJ databases">
        <title>Genomic Encyclopedia of Type Strains, Phase IV (KMG-IV): sequencing the most valuable type-strain genomes for metagenomic binning, comparative biology and taxonomic classification.</title>
        <authorList>
            <person name="Goeker M."/>
        </authorList>
    </citation>
    <scope>NUCLEOTIDE SEQUENCE [LARGE SCALE GENOMIC DNA]</scope>
    <source>
        <strain evidence="1 2">DSM 19169</strain>
    </source>
</reference>
<organism evidence="1 2">
    <name type="scientific">Anoxybacillus mongoliensis</name>
    <dbReference type="NCBI Taxonomy" id="452565"/>
    <lineage>
        <taxon>Bacteria</taxon>
        <taxon>Bacillati</taxon>
        <taxon>Bacillota</taxon>
        <taxon>Bacilli</taxon>
        <taxon>Bacillales</taxon>
        <taxon>Anoxybacillaceae</taxon>
        <taxon>Anoxybacillus</taxon>
    </lineage>
</organism>
<gene>
    <name evidence="1" type="ORF">HNR43_002687</name>
</gene>
<dbReference type="EMBL" id="JACHEQ010000019">
    <property type="protein sequence ID" value="MBB5356675.1"/>
    <property type="molecule type" value="Genomic_DNA"/>
</dbReference>
<proteinExistence type="predicted"/>
<evidence type="ECO:0000313" key="1">
    <source>
        <dbReference type="EMBL" id="MBB5356675.1"/>
    </source>
</evidence>
<accession>A0A7W8JGL4</accession>
<dbReference type="AlphaFoldDB" id="A0A7W8JGL4"/>
<keyword evidence="2" id="KW-1185">Reference proteome</keyword>
<dbReference type="RefSeq" id="WP_281380411.1">
    <property type="nucleotide sequence ID" value="NZ_JACHEQ010000019.1"/>
</dbReference>
<protein>
    <submittedName>
        <fullName evidence="1">Uncharacterized protein</fullName>
    </submittedName>
</protein>
<comment type="caution">
    <text evidence="1">The sequence shown here is derived from an EMBL/GenBank/DDBJ whole genome shotgun (WGS) entry which is preliminary data.</text>
</comment>
<evidence type="ECO:0000313" key="2">
    <source>
        <dbReference type="Proteomes" id="UP000583699"/>
    </source>
</evidence>
<dbReference type="Proteomes" id="UP000583699">
    <property type="component" value="Unassembled WGS sequence"/>
</dbReference>
<name>A0A7W8JGL4_9BACL</name>